<feature type="modified residue" description="4-aspartylphosphate" evidence="5">
    <location>
        <position position="62"/>
    </location>
</feature>
<dbReference type="SUPFAM" id="SSF52172">
    <property type="entry name" value="CheY-like"/>
    <property type="match status" value="1"/>
</dbReference>
<dbReference type="InterPro" id="IPR039420">
    <property type="entry name" value="WalR-like"/>
</dbReference>
<dbReference type="GO" id="GO:0003677">
    <property type="term" value="F:DNA binding"/>
    <property type="evidence" value="ECO:0007669"/>
    <property type="project" value="UniProtKB-KW"/>
</dbReference>
<dbReference type="InterPro" id="IPR000792">
    <property type="entry name" value="Tscrpt_reg_LuxR_C"/>
</dbReference>
<keyword evidence="2" id="KW-0805">Transcription regulation</keyword>
<sequence>MTSVERDPLVRVLVVDDQSAVREGLVALLGLVAGVHVVGEAADGALALDAVAGLVPDVVLMDLRMPHVDGVEATARIVAEHPGVAVVVLTTYADDESVLAALRAGARGFLTKSAGRADIARALHAAAAGQLVVDGAVQAALLGTTATSSKSSSSEPPAPSETADLVEPLTPRESEVLELLAQGLSNAQIARRLVVSMPTVKTHVAHVLAKTGSADRREAAAWARSRV</sequence>
<dbReference type="PRINTS" id="PR00038">
    <property type="entry name" value="HTHLUXR"/>
</dbReference>
<dbReference type="AlphaFoldDB" id="A0A315ZW54"/>
<feature type="domain" description="HTH luxR-type" evidence="7">
    <location>
        <begin position="162"/>
        <end position="227"/>
    </location>
</feature>
<dbReference type="CDD" id="cd17535">
    <property type="entry name" value="REC_NarL-like"/>
    <property type="match status" value="1"/>
</dbReference>
<evidence type="ECO:0000259" key="8">
    <source>
        <dbReference type="PROSITE" id="PS50110"/>
    </source>
</evidence>
<evidence type="ECO:0000313" key="9">
    <source>
        <dbReference type="EMBL" id="PWJ49579.1"/>
    </source>
</evidence>
<dbReference type="SMART" id="SM00421">
    <property type="entry name" value="HTH_LUXR"/>
    <property type="match status" value="1"/>
</dbReference>
<dbReference type="Gene3D" id="3.40.50.2300">
    <property type="match status" value="1"/>
</dbReference>
<keyword evidence="1 5" id="KW-0597">Phosphoprotein</keyword>
<proteinExistence type="predicted"/>
<keyword evidence="4" id="KW-0804">Transcription</keyword>
<feature type="compositionally biased region" description="Low complexity" evidence="6">
    <location>
        <begin position="145"/>
        <end position="163"/>
    </location>
</feature>
<dbReference type="RefSeq" id="WP_211319706.1">
    <property type="nucleotide sequence ID" value="NZ_QGDQ01000025.1"/>
</dbReference>
<keyword evidence="10" id="KW-1185">Reference proteome</keyword>
<dbReference type="GO" id="GO:0006355">
    <property type="term" value="P:regulation of DNA-templated transcription"/>
    <property type="evidence" value="ECO:0007669"/>
    <property type="project" value="InterPro"/>
</dbReference>
<dbReference type="CDD" id="cd06170">
    <property type="entry name" value="LuxR_C_like"/>
    <property type="match status" value="1"/>
</dbReference>
<dbReference type="GO" id="GO:0000160">
    <property type="term" value="P:phosphorelay signal transduction system"/>
    <property type="evidence" value="ECO:0007669"/>
    <property type="project" value="InterPro"/>
</dbReference>
<gene>
    <name evidence="9" type="ORF">BXY45_12546</name>
</gene>
<dbReference type="InterPro" id="IPR001789">
    <property type="entry name" value="Sig_transdc_resp-reg_receiver"/>
</dbReference>
<keyword evidence="3" id="KW-0238">DNA-binding</keyword>
<evidence type="ECO:0000256" key="5">
    <source>
        <dbReference type="PROSITE-ProRule" id="PRU00169"/>
    </source>
</evidence>
<evidence type="ECO:0000256" key="2">
    <source>
        <dbReference type="ARBA" id="ARBA00023015"/>
    </source>
</evidence>
<comment type="caution">
    <text evidence="9">The sequence shown here is derived from an EMBL/GenBank/DDBJ whole genome shotgun (WGS) entry which is preliminary data.</text>
</comment>
<evidence type="ECO:0000256" key="3">
    <source>
        <dbReference type="ARBA" id="ARBA00023125"/>
    </source>
</evidence>
<dbReference type="InterPro" id="IPR016032">
    <property type="entry name" value="Sig_transdc_resp-reg_C-effctor"/>
</dbReference>
<reference evidence="9 10" key="1">
    <citation type="submission" date="2018-03" db="EMBL/GenBank/DDBJ databases">
        <title>Genomic Encyclopedia of Archaeal and Bacterial Type Strains, Phase II (KMG-II): from individual species to whole genera.</title>
        <authorList>
            <person name="Goeker M."/>
        </authorList>
    </citation>
    <scope>NUCLEOTIDE SEQUENCE [LARGE SCALE GENOMIC DNA]</scope>
    <source>
        <strain evidence="9 10">DSM 44889</strain>
    </source>
</reference>
<evidence type="ECO:0000259" key="7">
    <source>
        <dbReference type="PROSITE" id="PS50043"/>
    </source>
</evidence>
<dbReference type="Pfam" id="PF00072">
    <property type="entry name" value="Response_reg"/>
    <property type="match status" value="1"/>
</dbReference>
<protein>
    <submittedName>
        <fullName evidence="9">LuxR family two component transcriptional regulator</fullName>
    </submittedName>
</protein>
<dbReference type="EMBL" id="QGDQ01000025">
    <property type="protein sequence ID" value="PWJ49579.1"/>
    <property type="molecule type" value="Genomic_DNA"/>
</dbReference>
<dbReference type="PROSITE" id="PS50043">
    <property type="entry name" value="HTH_LUXR_2"/>
    <property type="match status" value="1"/>
</dbReference>
<name>A0A315ZW54_9ACTN</name>
<accession>A0A315ZW54</accession>
<dbReference type="PANTHER" id="PTHR43214">
    <property type="entry name" value="TWO-COMPONENT RESPONSE REGULATOR"/>
    <property type="match status" value="1"/>
</dbReference>
<evidence type="ECO:0000256" key="4">
    <source>
        <dbReference type="ARBA" id="ARBA00023163"/>
    </source>
</evidence>
<evidence type="ECO:0000256" key="6">
    <source>
        <dbReference type="SAM" id="MobiDB-lite"/>
    </source>
</evidence>
<organism evidence="9 10">
    <name type="scientific">Quadrisphaera granulorum</name>
    <dbReference type="NCBI Taxonomy" id="317664"/>
    <lineage>
        <taxon>Bacteria</taxon>
        <taxon>Bacillati</taxon>
        <taxon>Actinomycetota</taxon>
        <taxon>Actinomycetes</taxon>
        <taxon>Kineosporiales</taxon>
        <taxon>Kineosporiaceae</taxon>
        <taxon>Quadrisphaera</taxon>
    </lineage>
</organism>
<dbReference type="SUPFAM" id="SSF46894">
    <property type="entry name" value="C-terminal effector domain of the bipartite response regulators"/>
    <property type="match status" value="1"/>
</dbReference>
<dbReference type="PROSITE" id="PS00622">
    <property type="entry name" value="HTH_LUXR_1"/>
    <property type="match status" value="1"/>
</dbReference>
<dbReference type="Proteomes" id="UP000245469">
    <property type="component" value="Unassembled WGS sequence"/>
</dbReference>
<feature type="domain" description="Response regulatory" evidence="8">
    <location>
        <begin position="11"/>
        <end position="127"/>
    </location>
</feature>
<dbReference type="InterPro" id="IPR011006">
    <property type="entry name" value="CheY-like_superfamily"/>
</dbReference>
<dbReference type="PROSITE" id="PS50110">
    <property type="entry name" value="RESPONSE_REGULATORY"/>
    <property type="match status" value="1"/>
</dbReference>
<dbReference type="InterPro" id="IPR058245">
    <property type="entry name" value="NreC/VraR/RcsB-like_REC"/>
</dbReference>
<evidence type="ECO:0000313" key="10">
    <source>
        <dbReference type="Proteomes" id="UP000245469"/>
    </source>
</evidence>
<dbReference type="PANTHER" id="PTHR43214:SF24">
    <property type="entry name" value="TRANSCRIPTIONAL REGULATORY PROTEIN NARL-RELATED"/>
    <property type="match status" value="1"/>
</dbReference>
<dbReference type="SMART" id="SM00448">
    <property type="entry name" value="REC"/>
    <property type="match status" value="1"/>
</dbReference>
<dbReference type="Pfam" id="PF00196">
    <property type="entry name" value="GerE"/>
    <property type="match status" value="1"/>
</dbReference>
<evidence type="ECO:0000256" key="1">
    <source>
        <dbReference type="ARBA" id="ARBA00022553"/>
    </source>
</evidence>
<feature type="region of interest" description="Disordered" evidence="6">
    <location>
        <begin position="145"/>
        <end position="168"/>
    </location>
</feature>